<evidence type="ECO:0000313" key="4">
    <source>
        <dbReference type="WBParaSite" id="scaffold23391_cov158.g20096"/>
    </source>
</evidence>
<dbReference type="Gene3D" id="3.30.70.330">
    <property type="match status" value="1"/>
</dbReference>
<protein>
    <submittedName>
        <fullName evidence="4">RRM domain-containing protein</fullName>
    </submittedName>
</protein>
<accession>A0A915LYM0</accession>
<dbReference type="GO" id="GO:0003723">
    <property type="term" value="F:RNA binding"/>
    <property type="evidence" value="ECO:0007669"/>
    <property type="project" value="UniProtKB-UniRule"/>
</dbReference>
<proteinExistence type="predicted"/>
<dbReference type="PROSITE" id="PS50102">
    <property type="entry name" value="RRM"/>
    <property type="match status" value="1"/>
</dbReference>
<dbReference type="InterPro" id="IPR012677">
    <property type="entry name" value="Nucleotide-bd_a/b_plait_sf"/>
</dbReference>
<keyword evidence="3" id="KW-1185">Reference proteome</keyword>
<dbReference type="SMART" id="SM00360">
    <property type="entry name" value="RRM"/>
    <property type="match status" value="1"/>
</dbReference>
<dbReference type="InterPro" id="IPR000504">
    <property type="entry name" value="RRM_dom"/>
</dbReference>
<dbReference type="Proteomes" id="UP000887561">
    <property type="component" value="Unplaced"/>
</dbReference>
<dbReference type="WBParaSite" id="scaffold23391_cov158.g20096">
    <property type="protein sequence ID" value="scaffold23391_cov158.g20096"/>
    <property type="gene ID" value="scaffold23391_cov158.g20096"/>
</dbReference>
<dbReference type="AlphaFoldDB" id="A0A915LYM0"/>
<evidence type="ECO:0000259" key="2">
    <source>
        <dbReference type="PROSITE" id="PS50102"/>
    </source>
</evidence>
<reference evidence="4" key="1">
    <citation type="submission" date="2022-11" db="UniProtKB">
        <authorList>
            <consortium name="WormBaseParasite"/>
        </authorList>
    </citation>
    <scope>IDENTIFICATION</scope>
</reference>
<dbReference type="InterPro" id="IPR050907">
    <property type="entry name" value="SRSF"/>
</dbReference>
<dbReference type="InterPro" id="IPR035979">
    <property type="entry name" value="RBD_domain_sf"/>
</dbReference>
<dbReference type="Pfam" id="PF00076">
    <property type="entry name" value="RRM_1"/>
    <property type="match status" value="1"/>
</dbReference>
<evidence type="ECO:0000256" key="1">
    <source>
        <dbReference type="PROSITE-ProRule" id="PRU00176"/>
    </source>
</evidence>
<keyword evidence="1" id="KW-0694">RNA-binding</keyword>
<organism evidence="3 4">
    <name type="scientific">Meloidogyne javanica</name>
    <name type="common">Root-knot nematode worm</name>
    <dbReference type="NCBI Taxonomy" id="6303"/>
    <lineage>
        <taxon>Eukaryota</taxon>
        <taxon>Metazoa</taxon>
        <taxon>Ecdysozoa</taxon>
        <taxon>Nematoda</taxon>
        <taxon>Chromadorea</taxon>
        <taxon>Rhabditida</taxon>
        <taxon>Tylenchina</taxon>
        <taxon>Tylenchomorpha</taxon>
        <taxon>Tylenchoidea</taxon>
        <taxon>Meloidogynidae</taxon>
        <taxon>Meloidogyninae</taxon>
        <taxon>Meloidogyne</taxon>
        <taxon>Meloidogyne incognita group</taxon>
    </lineage>
</organism>
<dbReference type="PANTHER" id="PTHR23147">
    <property type="entry name" value="SERINE/ARGININE RICH SPLICING FACTOR"/>
    <property type="match status" value="1"/>
</dbReference>
<evidence type="ECO:0000313" key="3">
    <source>
        <dbReference type="Proteomes" id="UP000887561"/>
    </source>
</evidence>
<feature type="domain" description="RRM" evidence="2">
    <location>
        <begin position="17"/>
        <end position="95"/>
    </location>
</feature>
<dbReference type="SUPFAM" id="SSF54928">
    <property type="entry name" value="RNA-binding domain, RBD"/>
    <property type="match status" value="1"/>
</dbReference>
<sequence>MAINYQTASSFKVAPDRIIYIGNIPYNTTETELADICANYGAVRDVRILPSFPDADRPSVGFAEFQDQKGAENAIRNMNDFEINGHLLIVKRTGN</sequence>
<name>A0A915LYM0_MELJA</name>